<comment type="similarity">
    <text evidence="5">Belongs to the IspH family.</text>
</comment>
<comment type="pathway">
    <text evidence="5">Isoprenoid biosynthesis; dimethylallyl diphosphate biosynthesis; dimethylallyl diphosphate from (2E)-4-hydroxy-3-methylbutenyl diphosphate: step 1/1.</text>
</comment>
<feature type="binding site" evidence="5">
    <location>
        <position position="264"/>
    </location>
    <ligand>
        <name>isopentenyl diphosphate</name>
        <dbReference type="ChEBI" id="CHEBI:128769"/>
    </ligand>
</feature>
<evidence type="ECO:0000256" key="5">
    <source>
        <dbReference type="HAMAP-Rule" id="MF_00191"/>
    </source>
</evidence>
<feature type="binding site" evidence="5">
    <location>
        <position position="220"/>
    </location>
    <ligand>
        <name>(2E)-4-hydroxy-3-methylbut-2-enyl diphosphate</name>
        <dbReference type="ChEBI" id="CHEBI:128753"/>
    </ligand>
</feature>
<feature type="binding site" evidence="5">
    <location>
        <position position="221"/>
    </location>
    <ligand>
        <name>dimethylallyl diphosphate</name>
        <dbReference type="ChEBI" id="CHEBI:57623"/>
    </ligand>
</feature>
<sequence length="283" mass="31359">MKIIVAETSGFCFGVEKAVEKVYAQLGQGPLYTYGPIIHNRSVVEDLESKGVRIIHDLKELGTSPKGTILIRSHGVSKAEMDAMTGSGFRVVDATCPYVKKIHRVVERCSRLGDGVIIAGDENHPEVAGIKGWSAVPVYYATDEGDLDKLPLEEGKEYCIVAQTTFNYEKYQRILKKLQNFPIRVIMNETVCQATEDRQKEAEKLAGMVDKMIVVGGKNSSNTQKLYEICKSRCAQTYHIETIDDLVLNVFSESDIIGITAGASTPKNIIEEVILHVRNATEF</sequence>
<dbReference type="Gene3D" id="3.40.1010.20">
    <property type="entry name" value="4-hydroxy-3-methylbut-2-enyl diphosphate reductase, catalytic domain"/>
    <property type="match status" value="2"/>
</dbReference>
<accession>A0A7X5KL40</accession>
<dbReference type="GO" id="GO:0019288">
    <property type="term" value="P:isopentenyl diphosphate biosynthetic process, methylerythritol 4-phosphate pathway"/>
    <property type="evidence" value="ECO:0007669"/>
    <property type="project" value="UniProtKB-UniRule"/>
</dbReference>
<evidence type="ECO:0000256" key="2">
    <source>
        <dbReference type="ARBA" id="ARBA00022723"/>
    </source>
</evidence>
<dbReference type="GO" id="GO:0051745">
    <property type="term" value="F:4-hydroxy-3-methylbut-2-enyl diphosphate reductase activity"/>
    <property type="evidence" value="ECO:0007669"/>
    <property type="project" value="UniProtKB-UniRule"/>
</dbReference>
<keyword evidence="3 5" id="KW-0408">Iron</keyword>
<feature type="binding site" evidence="5">
    <location>
        <position position="96"/>
    </location>
    <ligand>
        <name>[4Fe-4S] cluster</name>
        <dbReference type="ChEBI" id="CHEBI:49883"/>
    </ligand>
</feature>
<feature type="binding site" evidence="5">
    <location>
        <position position="222"/>
    </location>
    <ligand>
        <name>isopentenyl diphosphate</name>
        <dbReference type="ChEBI" id="CHEBI:128769"/>
    </ligand>
</feature>
<dbReference type="NCBIfam" id="TIGR00216">
    <property type="entry name" value="ispH_lytB"/>
    <property type="match status" value="1"/>
</dbReference>
<comment type="catalytic activity">
    <reaction evidence="5">
        <text>dimethylallyl diphosphate + 2 oxidized [2Fe-2S]-[ferredoxin] + H2O = (2E)-4-hydroxy-3-methylbut-2-enyl diphosphate + 2 reduced [2Fe-2S]-[ferredoxin] + 2 H(+)</text>
        <dbReference type="Rhea" id="RHEA:24825"/>
        <dbReference type="Rhea" id="RHEA-COMP:10000"/>
        <dbReference type="Rhea" id="RHEA-COMP:10001"/>
        <dbReference type="ChEBI" id="CHEBI:15377"/>
        <dbReference type="ChEBI" id="CHEBI:15378"/>
        <dbReference type="ChEBI" id="CHEBI:33737"/>
        <dbReference type="ChEBI" id="CHEBI:33738"/>
        <dbReference type="ChEBI" id="CHEBI:57623"/>
        <dbReference type="ChEBI" id="CHEBI:128753"/>
        <dbReference type="EC" id="1.17.7.4"/>
    </reaction>
</comment>
<dbReference type="GO" id="GO:0050992">
    <property type="term" value="P:dimethylallyl diphosphate biosynthetic process"/>
    <property type="evidence" value="ECO:0007669"/>
    <property type="project" value="UniProtKB-UniRule"/>
</dbReference>
<feature type="binding site" evidence="5">
    <location>
        <position position="220"/>
    </location>
    <ligand>
        <name>dimethylallyl diphosphate</name>
        <dbReference type="ChEBI" id="CHEBI:57623"/>
    </ligand>
</feature>
<keyword evidence="2 5" id="KW-0479">Metal-binding</keyword>
<feature type="binding site" evidence="5">
    <location>
        <position position="124"/>
    </location>
    <ligand>
        <name>(2E)-4-hydroxy-3-methylbut-2-enyl diphosphate</name>
        <dbReference type="ChEBI" id="CHEBI:128753"/>
    </ligand>
</feature>
<feature type="binding site" evidence="5">
    <location>
        <position position="192"/>
    </location>
    <ligand>
        <name>[4Fe-4S] cluster</name>
        <dbReference type="ChEBI" id="CHEBI:49883"/>
    </ligand>
</feature>
<feature type="binding site" evidence="5">
    <location>
        <position position="39"/>
    </location>
    <ligand>
        <name>dimethylallyl diphosphate</name>
        <dbReference type="ChEBI" id="CHEBI:57623"/>
    </ligand>
</feature>
<comment type="function">
    <text evidence="5">Catalyzes the conversion of 1-hydroxy-2-methyl-2-(E)-butenyl 4-diphosphate (HMBPP) into a mixture of isopentenyl diphosphate (IPP) and dimethylallyl diphosphate (DMAPP). Acts in the terminal step of the DOXP/MEP pathway for isoprenoid precursor biosynthesis.</text>
</comment>
<feature type="binding site" evidence="5">
    <location>
        <position position="164"/>
    </location>
    <ligand>
        <name>(2E)-4-hydroxy-3-methylbut-2-enyl diphosphate</name>
        <dbReference type="ChEBI" id="CHEBI:128753"/>
    </ligand>
</feature>
<organism evidence="6 7">
    <name type="scientific">Anaerotalea alkaliphila</name>
    <dbReference type="NCBI Taxonomy" id="2662126"/>
    <lineage>
        <taxon>Bacteria</taxon>
        <taxon>Bacillati</taxon>
        <taxon>Bacillota</taxon>
        <taxon>Clostridia</taxon>
        <taxon>Eubacteriales</taxon>
        <taxon>Anaerotalea</taxon>
    </lineage>
</organism>
<feature type="binding site" evidence="5">
    <location>
        <position position="39"/>
    </location>
    <ligand>
        <name>(2E)-4-hydroxy-3-methylbut-2-enyl diphosphate</name>
        <dbReference type="ChEBI" id="CHEBI:128753"/>
    </ligand>
</feature>
<keyword evidence="5" id="KW-0414">Isoprene biosynthesis</keyword>
<dbReference type="AlphaFoldDB" id="A0A7X5KL40"/>
<feature type="binding site" evidence="5">
    <location>
        <position position="39"/>
    </location>
    <ligand>
        <name>isopentenyl diphosphate</name>
        <dbReference type="ChEBI" id="CHEBI:128769"/>
    </ligand>
</feature>
<dbReference type="Pfam" id="PF02401">
    <property type="entry name" value="LYTB"/>
    <property type="match status" value="1"/>
</dbReference>
<feature type="binding site" evidence="5">
    <location>
        <position position="222"/>
    </location>
    <ligand>
        <name>dimethylallyl diphosphate</name>
        <dbReference type="ChEBI" id="CHEBI:57623"/>
    </ligand>
</feature>
<comment type="pathway">
    <text evidence="5">Isoprenoid biosynthesis; isopentenyl diphosphate biosynthesis via DXP pathway; isopentenyl diphosphate from 1-deoxy-D-xylulose 5-phosphate: step 6/6.</text>
</comment>
<feature type="binding site" evidence="5">
    <location>
        <position position="124"/>
    </location>
    <ligand>
        <name>isopentenyl diphosphate</name>
        <dbReference type="ChEBI" id="CHEBI:128769"/>
    </ligand>
</feature>
<feature type="binding site" evidence="5">
    <location>
        <position position="74"/>
    </location>
    <ligand>
        <name>dimethylallyl diphosphate</name>
        <dbReference type="ChEBI" id="CHEBI:57623"/>
    </ligand>
</feature>
<reference evidence="6 7" key="1">
    <citation type="submission" date="2020-01" db="EMBL/GenBank/DDBJ databases">
        <title>Anaeroalcalibacter tamaniensis gen. nov., sp. nov., moderately halophilic strictly anaerobic fermenter bacterium from mud volcano of Taman peninsula.</title>
        <authorList>
            <person name="Frolova A."/>
            <person name="Merkel A.Y."/>
            <person name="Slobodkin A.I."/>
        </authorList>
    </citation>
    <scope>NUCLEOTIDE SEQUENCE [LARGE SCALE GENOMIC DNA]</scope>
    <source>
        <strain evidence="6 7">F-3ap</strain>
    </source>
</reference>
<dbReference type="Gene3D" id="3.40.50.11270">
    <property type="match status" value="1"/>
</dbReference>
<feature type="binding site" evidence="5">
    <location>
        <position position="124"/>
    </location>
    <ligand>
        <name>dimethylallyl diphosphate</name>
        <dbReference type="ChEBI" id="CHEBI:57623"/>
    </ligand>
</feature>
<comment type="cofactor">
    <cofactor evidence="5">
        <name>[4Fe-4S] cluster</name>
        <dbReference type="ChEBI" id="CHEBI:49883"/>
    </cofactor>
    <text evidence="5">Binds 1 [4Fe-4S] cluster per subunit.</text>
</comment>
<keyword evidence="1 5" id="KW-0004">4Fe-4S</keyword>
<dbReference type="PANTHER" id="PTHR30426:SF0">
    <property type="entry name" value="4-HYDROXY-3-METHYLBUT-2-ENYL DIPHOSPHATE REDUCTASE"/>
    <property type="match status" value="1"/>
</dbReference>
<dbReference type="PANTHER" id="PTHR30426">
    <property type="entry name" value="4-HYDROXY-3-METHYLBUT-2-ENYL DIPHOSPHATE REDUCTASE"/>
    <property type="match status" value="1"/>
</dbReference>
<feature type="binding site" evidence="5">
    <location>
        <position position="222"/>
    </location>
    <ligand>
        <name>(2E)-4-hydroxy-3-methylbut-2-enyl diphosphate</name>
        <dbReference type="ChEBI" id="CHEBI:128753"/>
    </ligand>
</feature>
<name>A0A7X5KL40_9FIRM</name>
<evidence type="ECO:0000313" key="6">
    <source>
        <dbReference type="EMBL" id="NDL66304.1"/>
    </source>
</evidence>
<feature type="binding site" evidence="5">
    <location>
        <position position="264"/>
    </location>
    <ligand>
        <name>(2E)-4-hydroxy-3-methylbut-2-enyl diphosphate</name>
        <dbReference type="ChEBI" id="CHEBI:128753"/>
    </ligand>
</feature>
<keyword evidence="4 5" id="KW-0411">Iron-sulfur</keyword>
<gene>
    <name evidence="5 6" type="primary">ispH</name>
    <name evidence="6" type="ORF">GXN74_00900</name>
</gene>
<feature type="binding site" evidence="5">
    <location>
        <position position="12"/>
    </location>
    <ligand>
        <name>[4Fe-4S] cluster</name>
        <dbReference type="ChEBI" id="CHEBI:49883"/>
    </ligand>
</feature>
<feature type="binding site" evidence="5">
    <location>
        <position position="220"/>
    </location>
    <ligand>
        <name>isopentenyl diphosphate</name>
        <dbReference type="ChEBI" id="CHEBI:128769"/>
    </ligand>
</feature>
<dbReference type="HAMAP" id="MF_00191">
    <property type="entry name" value="IspH"/>
    <property type="match status" value="1"/>
</dbReference>
<feature type="binding site" evidence="5">
    <location>
        <position position="74"/>
    </location>
    <ligand>
        <name>(2E)-4-hydroxy-3-methylbut-2-enyl diphosphate</name>
        <dbReference type="ChEBI" id="CHEBI:128753"/>
    </ligand>
</feature>
<dbReference type="GO" id="GO:0046872">
    <property type="term" value="F:metal ion binding"/>
    <property type="evidence" value="ECO:0007669"/>
    <property type="project" value="UniProtKB-KW"/>
</dbReference>
<protein>
    <recommendedName>
        <fullName evidence="5">4-hydroxy-3-methylbut-2-enyl diphosphate reductase</fullName>
        <shortName evidence="5">HMBPP reductase</shortName>
        <ecNumber evidence="5">1.17.7.4</ecNumber>
    </recommendedName>
</protein>
<feature type="binding site" evidence="5">
    <location>
        <position position="221"/>
    </location>
    <ligand>
        <name>isopentenyl diphosphate</name>
        <dbReference type="ChEBI" id="CHEBI:128769"/>
    </ligand>
</feature>
<keyword evidence="7" id="KW-1185">Reference proteome</keyword>
<dbReference type="UniPathway" id="UPA00059">
    <property type="reaction ID" value="UER00105"/>
</dbReference>
<dbReference type="EMBL" id="JAAEEH010000001">
    <property type="protein sequence ID" value="NDL66304.1"/>
    <property type="molecule type" value="Genomic_DNA"/>
</dbReference>
<dbReference type="EC" id="1.17.7.4" evidence="5"/>
<proteinExistence type="inferred from homology"/>
<feature type="binding site" evidence="5">
    <location>
        <position position="74"/>
    </location>
    <ligand>
        <name>isopentenyl diphosphate</name>
        <dbReference type="ChEBI" id="CHEBI:128769"/>
    </ligand>
</feature>
<evidence type="ECO:0000256" key="1">
    <source>
        <dbReference type="ARBA" id="ARBA00022485"/>
    </source>
</evidence>
<feature type="active site" description="Proton donor" evidence="5">
    <location>
        <position position="126"/>
    </location>
</feature>
<dbReference type="GO" id="GO:0016114">
    <property type="term" value="P:terpenoid biosynthetic process"/>
    <property type="evidence" value="ECO:0007669"/>
    <property type="project" value="UniProtKB-UniRule"/>
</dbReference>
<dbReference type="GO" id="GO:0051539">
    <property type="term" value="F:4 iron, 4 sulfur cluster binding"/>
    <property type="evidence" value="ECO:0007669"/>
    <property type="project" value="UniProtKB-UniRule"/>
</dbReference>
<dbReference type="CDD" id="cd13944">
    <property type="entry name" value="lytB_ispH"/>
    <property type="match status" value="1"/>
</dbReference>
<evidence type="ECO:0000256" key="3">
    <source>
        <dbReference type="ARBA" id="ARBA00023004"/>
    </source>
</evidence>
<keyword evidence="5 6" id="KW-0560">Oxidoreductase</keyword>
<feature type="binding site" evidence="5">
    <location>
        <position position="264"/>
    </location>
    <ligand>
        <name>dimethylallyl diphosphate</name>
        <dbReference type="ChEBI" id="CHEBI:57623"/>
    </ligand>
</feature>
<comment type="caution">
    <text evidence="6">The sequence shown here is derived from an EMBL/GenBank/DDBJ whole genome shotgun (WGS) entry which is preliminary data.</text>
</comment>
<dbReference type="InterPro" id="IPR003451">
    <property type="entry name" value="LytB/IspH"/>
</dbReference>
<evidence type="ECO:0000256" key="4">
    <source>
        <dbReference type="ARBA" id="ARBA00023014"/>
    </source>
</evidence>
<dbReference type="RefSeq" id="WP_162369023.1">
    <property type="nucleotide sequence ID" value="NZ_JAAEEH010000001.1"/>
</dbReference>
<dbReference type="UniPathway" id="UPA00056">
    <property type="reaction ID" value="UER00097"/>
</dbReference>
<comment type="catalytic activity">
    <reaction evidence="5">
        <text>isopentenyl diphosphate + 2 oxidized [2Fe-2S]-[ferredoxin] + H2O = (2E)-4-hydroxy-3-methylbut-2-enyl diphosphate + 2 reduced [2Fe-2S]-[ferredoxin] + 2 H(+)</text>
        <dbReference type="Rhea" id="RHEA:24488"/>
        <dbReference type="Rhea" id="RHEA-COMP:10000"/>
        <dbReference type="Rhea" id="RHEA-COMP:10001"/>
        <dbReference type="ChEBI" id="CHEBI:15377"/>
        <dbReference type="ChEBI" id="CHEBI:15378"/>
        <dbReference type="ChEBI" id="CHEBI:33737"/>
        <dbReference type="ChEBI" id="CHEBI:33738"/>
        <dbReference type="ChEBI" id="CHEBI:128753"/>
        <dbReference type="ChEBI" id="CHEBI:128769"/>
        <dbReference type="EC" id="1.17.7.4"/>
    </reaction>
</comment>
<evidence type="ECO:0000313" key="7">
    <source>
        <dbReference type="Proteomes" id="UP000461585"/>
    </source>
</evidence>
<feature type="binding site" evidence="5">
    <location>
        <position position="221"/>
    </location>
    <ligand>
        <name>(2E)-4-hydroxy-3-methylbut-2-enyl diphosphate</name>
        <dbReference type="ChEBI" id="CHEBI:128753"/>
    </ligand>
</feature>
<dbReference type="Proteomes" id="UP000461585">
    <property type="component" value="Unassembled WGS sequence"/>
</dbReference>